<evidence type="ECO:0000259" key="2">
    <source>
        <dbReference type="Pfam" id="PF01408"/>
    </source>
</evidence>
<dbReference type="PANTHER" id="PTHR43708">
    <property type="entry name" value="CONSERVED EXPRESSED OXIDOREDUCTASE (EUROFUNG)"/>
    <property type="match status" value="1"/>
</dbReference>
<dbReference type="Gene3D" id="3.30.360.10">
    <property type="entry name" value="Dihydrodipicolinate Reductase, domain 2"/>
    <property type="match status" value="1"/>
</dbReference>
<dbReference type="SUPFAM" id="SSF51735">
    <property type="entry name" value="NAD(P)-binding Rossmann-fold domains"/>
    <property type="match status" value="1"/>
</dbReference>
<feature type="domain" description="Gfo/Idh/MocA-like oxidoreductase N-terminal" evidence="2">
    <location>
        <begin position="6"/>
        <end position="130"/>
    </location>
</feature>
<gene>
    <name evidence="3" type="ORF">F4Y42_01475</name>
</gene>
<dbReference type="GO" id="GO:0000166">
    <property type="term" value="F:nucleotide binding"/>
    <property type="evidence" value="ECO:0007669"/>
    <property type="project" value="InterPro"/>
</dbReference>
<evidence type="ECO:0000256" key="1">
    <source>
        <dbReference type="SAM" id="MobiDB-lite"/>
    </source>
</evidence>
<dbReference type="Pfam" id="PF01408">
    <property type="entry name" value="GFO_IDH_MocA"/>
    <property type="match status" value="1"/>
</dbReference>
<dbReference type="AlphaFoldDB" id="A0A6B0YQ63"/>
<comment type="caution">
    <text evidence="3">The sequence shown here is derived from an EMBL/GenBank/DDBJ whole genome shotgun (WGS) entry which is preliminary data.</text>
</comment>
<dbReference type="SUPFAM" id="SSF55347">
    <property type="entry name" value="Glyceraldehyde-3-phosphate dehydrogenase-like, C-terminal domain"/>
    <property type="match status" value="1"/>
</dbReference>
<dbReference type="EMBL" id="VXRG01000015">
    <property type="protein sequence ID" value="MXY92099.1"/>
    <property type="molecule type" value="Genomic_DNA"/>
</dbReference>
<sequence length="381" mass="41349">MGQTRRVAIAGCHRMLDRKPANHNFATAFDAVPETEIAAVFDLGAETRQEFTDCWGDRVAAYDSFESMLKQEKPEILCLATSQKMHADQIQQAVESGVRGILCDKPLATSLSEADRLLDACRTSGVPLALGLDRRWLVSYRRLAALLREGIVGRLQSLIIYGIPNLINHGCHWYDVALHLAGDLEPQWVSGFVEDLSAEPPDSRRHLDPTGRCIVGLEEGVHLYFTPGGSKRPSFDVIGEQGRLTIMDDGLQAWQWQETDAPPQPLAIPQPEGDFPSGVAIVNDLVDAVASGGRTACDVEEARRATEIGFAVHLSHARQGARVDLPAAAGELSIPSVPGGNESGCPAPGFVSLPCRPPQPSEKWRLRRQSPACSSSHAAKK</sequence>
<dbReference type="InterPro" id="IPR000683">
    <property type="entry name" value="Gfo/Idh/MocA-like_OxRdtase_N"/>
</dbReference>
<feature type="region of interest" description="Disordered" evidence="1">
    <location>
        <begin position="339"/>
        <end position="381"/>
    </location>
</feature>
<dbReference type="PANTHER" id="PTHR43708:SF8">
    <property type="entry name" value="OXIDOREDUCTASE"/>
    <property type="match status" value="1"/>
</dbReference>
<reference evidence="3" key="1">
    <citation type="submission" date="2019-09" db="EMBL/GenBank/DDBJ databases">
        <title>Characterisation of the sponge microbiome using genome-centric metagenomics.</title>
        <authorList>
            <person name="Engelberts J.P."/>
            <person name="Robbins S.J."/>
            <person name="De Goeij J.M."/>
            <person name="Aranda M."/>
            <person name="Bell S.C."/>
            <person name="Webster N.S."/>
        </authorList>
    </citation>
    <scope>NUCLEOTIDE SEQUENCE</scope>
    <source>
        <strain evidence="3">SB0664_bin_27</strain>
    </source>
</reference>
<dbReference type="InterPro" id="IPR036291">
    <property type="entry name" value="NAD(P)-bd_dom_sf"/>
</dbReference>
<proteinExistence type="predicted"/>
<dbReference type="Gene3D" id="3.40.50.720">
    <property type="entry name" value="NAD(P)-binding Rossmann-like Domain"/>
    <property type="match status" value="1"/>
</dbReference>
<protein>
    <submittedName>
        <fullName evidence="3">Gfo/Idh/MocA family oxidoreductase</fullName>
    </submittedName>
</protein>
<organism evidence="3">
    <name type="scientific">Caldilineaceae bacterium SB0664_bin_27</name>
    <dbReference type="NCBI Taxonomy" id="2605260"/>
    <lineage>
        <taxon>Bacteria</taxon>
        <taxon>Bacillati</taxon>
        <taxon>Chloroflexota</taxon>
        <taxon>Caldilineae</taxon>
        <taxon>Caldilineales</taxon>
        <taxon>Caldilineaceae</taxon>
    </lineage>
</organism>
<dbReference type="InterPro" id="IPR051317">
    <property type="entry name" value="Gfo/Idh/MocA_oxidoreduct"/>
</dbReference>
<evidence type="ECO:0000313" key="3">
    <source>
        <dbReference type="EMBL" id="MXY92099.1"/>
    </source>
</evidence>
<feature type="compositionally biased region" description="Polar residues" evidence="1">
    <location>
        <begin position="371"/>
        <end position="381"/>
    </location>
</feature>
<accession>A0A6B0YQ63</accession>
<name>A0A6B0YQ63_9CHLR</name>